<name>A0AA38XU61_9EURO</name>
<keyword evidence="2" id="KW-1185">Reference proteome</keyword>
<dbReference type="AlphaFoldDB" id="A0AA38XU61"/>
<protein>
    <submittedName>
        <fullName evidence="1">Uncharacterized protein</fullName>
    </submittedName>
</protein>
<accession>A0AA38XU61</accession>
<proteinExistence type="predicted"/>
<dbReference type="EMBL" id="JAPDRN010000110">
    <property type="protein sequence ID" value="KAJ9622147.1"/>
    <property type="molecule type" value="Genomic_DNA"/>
</dbReference>
<dbReference type="Proteomes" id="UP001172681">
    <property type="component" value="Unassembled WGS sequence"/>
</dbReference>
<evidence type="ECO:0000313" key="1">
    <source>
        <dbReference type="EMBL" id="KAJ9622147.1"/>
    </source>
</evidence>
<organism evidence="1 2">
    <name type="scientific">Knufia peltigerae</name>
    <dbReference type="NCBI Taxonomy" id="1002370"/>
    <lineage>
        <taxon>Eukaryota</taxon>
        <taxon>Fungi</taxon>
        <taxon>Dikarya</taxon>
        <taxon>Ascomycota</taxon>
        <taxon>Pezizomycotina</taxon>
        <taxon>Eurotiomycetes</taxon>
        <taxon>Chaetothyriomycetidae</taxon>
        <taxon>Chaetothyriales</taxon>
        <taxon>Trichomeriaceae</taxon>
        <taxon>Knufia</taxon>
    </lineage>
</organism>
<gene>
    <name evidence="1" type="ORF">H2204_011654</name>
</gene>
<sequence length="62" mass="6839">MNLVDSGTPQGSPLSAGCYNADLVEECNYPDNDIFCLAWIDDTAVIVIDRNYEDNSQPLETI</sequence>
<evidence type="ECO:0000313" key="2">
    <source>
        <dbReference type="Proteomes" id="UP001172681"/>
    </source>
</evidence>
<reference evidence="1" key="1">
    <citation type="submission" date="2022-10" db="EMBL/GenBank/DDBJ databases">
        <title>Culturing micro-colonial fungi from biological soil crusts in the Mojave desert and describing Neophaeococcomyces mojavensis, and introducing the new genera and species Taxawa tesnikishii.</title>
        <authorList>
            <person name="Kurbessoian T."/>
            <person name="Stajich J.E."/>
        </authorList>
    </citation>
    <scope>NUCLEOTIDE SEQUENCE</scope>
    <source>
        <strain evidence="1">TK_35</strain>
    </source>
</reference>
<comment type="caution">
    <text evidence="1">The sequence shown here is derived from an EMBL/GenBank/DDBJ whole genome shotgun (WGS) entry which is preliminary data.</text>
</comment>